<organism evidence="1 2">
    <name type="scientific">Austropuccinia psidii MF-1</name>
    <dbReference type="NCBI Taxonomy" id="1389203"/>
    <lineage>
        <taxon>Eukaryota</taxon>
        <taxon>Fungi</taxon>
        <taxon>Dikarya</taxon>
        <taxon>Basidiomycota</taxon>
        <taxon>Pucciniomycotina</taxon>
        <taxon>Pucciniomycetes</taxon>
        <taxon>Pucciniales</taxon>
        <taxon>Sphaerophragmiaceae</taxon>
        <taxon>Austropuccinia</taxon>
    </lineage>
</organism>
<reference evidence="1" key="1">
    <citation type="submission" date="2021-03" db="EMBL/GenBank/DDBJ databases">
        <title>Draft genome sequence of rust myrtle Austropuccinia psidii MF-1, a brazilian biotype.</title>
        <authorList>
            <person name="Quecine M.C."/>
            <person name="Pachon D.M.R."/>
            <person name="Bonatelli M.L."/>
            <person name="Correr F.H."/>
            <person name="Franceschini L.M."/>
            <person name="Leite T.F."/>
            <person name="Margarido G.R.A."/>
            <person name="Almeida C.A."/>
            <person name="Ferrarezi J.A."/>
            <person name="Labate C.A."/>
        </authorList>
    </citation>
    <scope>NUCLEOTIDE SEQUENCE</scope>
    <source>
        <strain evidence="1">MF-1</strain>
    </source>
</reference>
<protein>
    <submittedName>
        <fullName evidence="1">Uncharacterized protein</fullName>
    </submittedName>
</protein>
<dbReference type="AlphaFoldDB" id="A0A9Q3CLA5"/>
<gene>
    <name evidence="1" type="ORF">O181_024665</name>
</gene>
<sequence>MEPEREYSDSFRLTMSGKPTKLPSGINSLRHLHISDQDSPYFLIPGNIQDRERSIGKEQEFFKEVERVKPYDTEMIGPSERSTKNKEL</sequence>
<keyword evidence="2" id="KW-1185">Reference proteome</keyword>
<evidence type="ECO:0000313" key="2">
    <source>
        <dbReference type="Proteomes" id="UP000765509"/>
    </source>
</evidence>
<accession>A0A9Q3CLA5</accession>
<dbReference type="Proteomes" id="UP000765509">
    <property type="component" value="Unassembled WGS sequence"/>
</dbReference>
<name>A0A9Q3CLA5_9BASI</name>
<evidence type="ECO:0000313" key="1">
    <source>
        <dbReference type="EMBL" id="MBW0484950.1"/>
    </source>
</evidence>
<comment type="caution">
    <text evidence="1">The sequence shown here is derived from an EMBL/GenBank/DDBJ whole genome shotgun (WGS) entry which is preliminary data.</text>
</comment>
<proteinExistence type="predicted"/>
<dbReference type="EMBL" id="AVOT02007930">
    <property type="protein sequence ID" value="MBW0484950.1"/>
    <property type="molecule type" value="Genomic_DNA"/>
</dbReference>